<feature type="compositionally biased region" description="Basic residues" evidence="1">
    <location>
        <begin position="222"/>
        <end position="232"/>
    </location>
</feature>
<dbReference type="Proteomes" id="UP000807342">
    <property type="component" value="Unassembled WGS sequence"/>
</dbReference>
<accession>A0A9P5XIP8</accession>
<dbReference type="EMBL" id="MU151091">
    <property type="protein sequence ID" value="KAF9451124.1"/>
    <property type="molecule type" value="Genomic_DNA"/>
</dbReference>
<sequence>MAAPGAAFEQTPKVKRNQDESSFDVNIGQLYYKITRAPEGLNLTYVQVGISSLFYDIDYFVKTKHTKREIHADSKYDLRAGGRVLRTTVKAHPRWCEWRVQARRVHGKSDTELWEAARIDRLQLSYSQNLEGTNMTDISSIRGPAGDSIRPTQYCQWHERLSEVRAADDMQDDPRVQEAPGFWEDIHKPMFCGTYYATQGGGAPEKSLNGINQQSQNEYRNTHKQKRKAYFM</sequence>
<feature type="compositionally biased region" description="Polar residues" evidence="1">
    <location>
        <begin position="209"/>
        <end position="219"/>
    </location>
</feature>
<organism evidence="2 3">
    <name type="scientific">Macrolepiota fuliginosa MF-IS2</name>
    <dbReference type="NCBI Taxonomy" id="1400762"/>
    <lineage>
        <taxon>Eukaryota</taxon>
        <taxon>Fungi</taxon>
        <taxon>Dikarya</taxon>
        <taxon>Basidiomycota</taxon>
        <taxon>Agaricomycotina</taxon>
        <taxon>Agaricomycetes</taxon>
        <taxon>Agaricomycetidae</taxon>
        <taxon>Agaricales</taxon>
        <taxon>Agaricineae</taxon>
        <taxon>Agaricaceae</taxon>
        <taxon>Macrolepiota</taxon>
    </lineage>
</organism>
<keyword evidence="3" id="KW-1185">Reference proteome</keyword>
<comment type="caution">
    <text evidence="2">The sequence shown here is derived from an EMBL/GenBank/DDBJ whole genome shotgun (WGS) entry which is preliminary data.</text>
</comment>
<name>A0A9P5XIP8_9AGAR</name>
<evidence type="ECO:0000313" key="3">
    <source>
        <dbReference type="Proteomes" id="UP000807342"/>
    </source>
</evidence>
<proteinExistence type="predicted"/>
<protein>
    <submittedName>
        <fullName evidence="2">Uncharacterized protein</fullName>
    </submittedName>
</protein>
<evidence type="ECO:0000313" key="2">
    <source>
        <dbReference type="EMBL" id="KAF9451124.1"/>
    </source>
</evidence>
<gene>
    <name evidence="2" type="ORF">P691DRAFT_787910</name>
</gene>
<feature type="region of interest" description="Disordered" evidence="1">
    <location>
        <begin position="205"/>
        <end position="232"/>
    </location>
</feature>
<evidence type="ECO:0000256" key="1">
    <source>
        <dbReference type="SAM" id="MobiDB-lite"/>
    </source>
</evidence>
<dbReference type="AlphaFoldDB" id="A0A9P5XIP8"/>
<reference evidence="2" key="1">
    <citation type="submission" date="2020-11" db="EMBL/GenBank/DDBJ databases">
        <authorList>
            <consortium name="DOE Joint Genome Institute"/>
            <person name="Ahrendt S."/>
            <person name="Riley R."/>
            <person name="Andreopoulos W."/>
            <person name="Labutti K."/>
            <person name="Pangilinan J."/>
            <person name="Ruiz-Duenas F.J."/>
            <person name="Barrasa J.M."/>
            <person name="Sanchez-Garcia M."/>
            <person name="Camarero S."/>
            <person name="Miyauchi S."/>
            <person name="Serrano A."/>
            <person name="Linde D."/>
            <person name="Babiker R."/>
            <person name="Drula E."/>
            <person name="Ayuso-Fernandez I."/>
            <person name="Pacheco R."/>
            <person name="Padilla G."/>
            <person name="Ferreira P."/>
            <person name="Barriuso J."/>
            <person name="Kellner H."/>
            <person name="Castanera R."/>
            <person name="Alfaro M."/>
            <person name="Ramirez L."/>
            <person name="Pisabarro A.G."/>
            <person name="Kuo A."/>
            <person name="Tritt A."/>
            <person name="Lipzen A."/>
            <person name="He G."/>
            <person name="Yan M."/>
            <person name="Ng V."/>
            <person name="Cullen D."/>
            <person name="Martin F."/>
            <person name="Rosso M.-N."/>
            <person name="Henrissat B."/>
            <person name="Hibbett D."/>
            <person name="Martinez A.T."/>
            <person name="Grigoriev I.V."/>
        </authorList>
    </citation>
    <scope>NUCLEOTIDE SEQUENCE</scope>
    <source>
        <strain evidence="2">MF-IS2</strain>
    </source>
</reference>